<name>A0A0A6VQ95_KOCRO</name>
<dbReference type="Pfam" id="PF02452">
    <property type="entry name" value="PemK_toxin"/>
    <property type="match status" value="1"/>
</dbReference>
<protein>
    <submittedName>
        <fullName evidence="2">RNA 3'-terminal phosphate cyclase</fullName>
    </submittedName>
</protein>
<feature type="region of interest" description="Disordered" evidence="1">
    <location>
        <begin position="14"/>
        <end position="69"/>
    </location>
</feature>
<dbReference type="RefSeq" id="WP_035928467.1">
    <property type="nucleotide sequence ID" value="NZ_JSUH01000012.1"/>
</dbReference>
<dbReference type="Proteomes" id="UP000030466">
    <property type="component" value="Unassembled WGS sequence"/>
</dbReference>
<dbReference type="OrthoDB" id="5184628at2"/>
<evidence type="ECO:0000313" key="2">
    <source>
        <dbReference type="EMBL" id="KHD96786.1"/>
    </source>
</evidence>
<proteinExistence type="predicted"/>
<evidence type="ECO:0000313" key="3">
    <source>
        <dbReference type="Proteomes" id="UP000030466"/>
    </source>
</evidence>
<sequence>MKLNLGTLTRLAARAVDAYQRSGRRRPEPSRPGRRTASPSARPRPTVPSRAGDGRPAGLSRPYPGDWTGPVRPVYRPLSDGEADPGEIVWTWVPFEEDHRRGKDRPVLVVDRAGNHLLCLMLTSRDRSNGLEQDPDYVDVGTGPWDPRGRPSEVKLDRVVQVLPADVRREGAVLPEPLFDRVAGRLHRLRG</sequence>
<dbReference type="InterPro" id="IPR003477">
    <property type="entry name" value="PemK-like"/>
</dbReference>
<dbReference type="AlphaFoldDB" id="A0A0A6VQ95"/>
<dbReference type="GO" id="GO:0003677">
    <property type="term" value="F:DNA binding"/>
    <property type="evidence" value="ECO:0007669"/>
    <property type="project" value="InterPro"/>
</dbReference>
<reference evidence="2 3" key="1">
    <citation type="journal article" date="2003" name="Int. J. Syst. Evol. Microbiol.">
        <title>Kocuria polaris sp. nov., an orange-pigmented psychrophilic bacterium isolated from an Antarctic cyanobacterial mat sample.</title>
        <authorList>
            <person name="Reddy G.S."/>
            <person name="Prakash J.S."/>
            <person name="Prabahar V."/>
            <person name="Matsumoto G.I."/>
            <person name="Stackebrandt E."/>
            <person name="Shivaji S."/>
        </authorList>
    </citation>
    <scope>NUCLEOTIDE SEQUENCE [LARGE SCALE GENOMIC DNA]</scope>
    <source>
        <strain evidence="2 3">CMS 76or</strain>
    </source>
</reference>
<accession>A0A0A6VQ95</accession>
<dbReference type="EMBL" id="JSUH01000012">
    <property type="protein sequence ID" value="KHD96786.1"/>
    <property type="molecule type" value="Genomic_DNA"/>
</dbReference>
<feature type="compositionally biased region" description="Low complexity" evidence="1">
    <location>
        <begin position="35"/>
        <end position="44"/>
    </location>
</feature>
<gene>
    <name evidence="2" type="ORF">GY22_13060</name>
</gene>
<organism evidence="2 3">
    <name type="scientific">Kocuria rosea subsp. polaris</name>
    <dbReference type="NCBI Taxonomy" id="136273"/>
    <lineage>
        <taxon>Bacteria</taxon>
        <taxon>Bacillati</taxon>
        <taxon>Actinomycetota</taxon>
        <taxon>Actinomycetes</taxon>
        <taxon>Micrococcales</taxon>
        <taxon>Micrococcaceae</taxon>
        <taxon>Kocuria</taxon>
    </lineage>
</organism>
<evidence type="ECO:0000256" key="1">
    <source>
        <dbReference type="SAM" id="MobiDB-lite"/>
    </source>
</evidence>
<comment type="caution">
    <text evidence="2">The sequence shown here is derived from an EMBL/GenBank/DDBJ whole genome shotgun (WGS) entry which is preliminary data.</text>
</comment>
<dbReference type="SUPFAM" id="SSF50118">
    <property type="entry name" value="Cell growth inhibitor/plasmid maintenance toxic component"/>
    <property type="match status" value="1"/>
</dbReference>
<keyword evidence="3" id="KW-1185">Reference proteome</keyword>